<reference evidence="8" key="1">
    <citation type="submission" date="2021-06" db="EMBL/GenBank/DDBJ databases">
        <title>Comparative genomics, transcriptomics and evolutionary studies reveal genomic signatures of adaptation to plant cell wall in hemibiotrophic fungi.</title>
        <authorList>
            <consortium name="DOE Joint Genome Institute"/>
            <person name="Baroncelli R."/>
            <person name="Diaz J.F."/>
            <person name="Benocci T."/>
            <person name="Peng M."/>
            <person name="Battaglia E."/>
            <person name="Haridas S."/>
            <person name="Andreopoulos W."/>
            <person name="Labutti K."/>
            <person name="Pangilinan J."/>
            <person name="Floch G.L."/>
            <person name="Makela M.R."/>
            <person name="Henrissat B."/>
            <person name="Grigoriev I.V."/>
            <person name="Crouch J.A."/>
            <person name="De Vries R.P."/>
            <person name="Sukno S.A."/>
            <person name="Thon M.R."/>
        </authorList>
    </citation>
    <scope>NUCLEOTIDE SEQUENCE</scope>
    <source>
        <strain evidence="8">CBS 193.32</strain>
    </source>
</reference>
<evidence type="ECO:0000313" key="9">
    <source>
        <dbReference type="Proteomes" id="UP001224890"/>
    </source>
</evidence>
<dbReference type="PROSITE" id="PS50048">
    <property type="entry name" value="ZN2_CY6_FUNGAL_2"/>
    <property type="match status" value="1"/>
</dbReference>
<dbReference type="GO" id="GO:0003677">
    <property type="term" value="F:DNA binding"/>
    <property type="evidence" value="ECO:0007669"/>
    <property type="project" value="UniProtKB-KW"/>
</dbReference>
<dbReference type="Pfam" id="PF00172">
    <property type="entry name" value="Zn_clus"/>
    <property type="match status" value="1"/>
</dbReference>
<keyword evidence="9" id="KW-1185">Reference proteome</keyword>
<dbReference type="InterPro" id="IPR052360">
    <property type="entry name" value="Transcr_Regulatory_Proteins"/>
</dbReference>
<keyword evidence="5" id="KW-0804">Transcription</keyword>
<keyword evidence="4" id="KW-0238">DNA-binding</keyword>
<evidence type="ECO:0000256" key="5">
    <source>
        <dbReference type="ARBA" id="ARBA00023163"/>
    </source>
</evidence>
<dbReference type="InterPro" id="IPR001138">
    <property type="entry name" value="Zn2Cys6_DnaBD"/>
</dbReference>
<evidence type="ECO:0000256" key="2">
    <source>
        <dbReference type="ARBA" id="ARBA00022833"/>
    </source>
</evidence>
<evidence type="ECO:0000256" key="6">
    <source>
        <dbReference type="ARBA" id="ARBA00023242"/>
    </source>
</evidence>
<dbReference type="PANTHER" id="PTHR36206:SF13">
    <property type="entry name" value="TRANSCRIPTIONAL REGULATORY PROTEIN MOC3"/>
    <property type="match status" value="1"/>
</dbReference>
<dbReference type="PANTHER" id="PTHR36206">
    <property type="entry name" value="ASPERCRYPTIN BIOSYNTHESIS CLUSTER-SPECIFIC TRANSCRIPTION REGULATOR ATNN-RELATED"/>
    <property type="match status" value="1"/>
</dbReference>
<keyword evidence="6" id="KW-0539">Nucleus</keyword>
<evidence type="ECO:0000256" key="3">
    <source>
        <dbReference type="ARBA" id="ARBA00023015"/>
    </source>
</evidence>
<dbReference type="SMART" id="SM00066">
    <property type="entry name" value="GAL4"/>
    <property type="match status" value="1"/>
</dbReference>
<dbReference type="Gene3D" id="4.10.240.10">
    <property type="entry name" value="Zn(2)-C6 fungal-type DNA-binding domain"/>
    <property type="match status" value="1"/>
</dbReference>
<dbReference type="EMBL" id="JAHMHR010000023">
    <property type="protein sequence ID" value="KAK1674995.1"/>
    <property type="molecule type" value="Genomic_DNA"/>
</dbReference>
<dbReference type="PROSITE" id="PS00463">
    <property type="entry name" value="ZN2_CY6_FUNGAL_1"/>
    <property type="match status" value="1"/>
</dbReference>
<dbReference type="GO" id="GO:0000981">
    <property type="term" value="F:DNA-binding transcription factor activity, RNA polymerase II-specific"/>
    <property type="evidence" value="ECO:0007669"/>
    <property type="project" value="InterPro"/>
</dbReference>
<feature type="domain" description="Zn(2)-C6 fungal-type" evidence="7">
    <location>
        <begin position="44"/>
        <end position="72"/>
    </location>
</feature>
<dbReference type="AlphaFoldDB" id="A0AAJ0EX88"/>
<keyword evidence="1" id="KW-0479">Metal-binding</keyword>
<comment type="caution">
    <text evidence="8">The sequence shown here is derived from an EMBL/GenBank/DDBJ whole genome shotgun (WGS) entry which is preliminary data.</text>
</comment>
<protein>
    <submittedName>
        <fullName evidence="8">C6 zinc finger protein</fullName>
    </submittedName>
</protein>
<dbReference type="InterPro" id="IPR036864">
    <property type="entry name" value="Zn2-C6_fun-type_DNA-bd_sf"/>
</dbReference>
<proteinExistence type="predicted"/>
<sequence>MADSALSKPTSSSVAPVSAPQVLSFALNDRPKANRRQAPKSRAGCITCKKRRVRCDEGKPTCLNCSKSKRACEGYTPKTKGNEYRLQEYRPLLIRPNYETYMFTAQLEKDQFEYWMTFSKQFTLFPSDLITQLMPQIAREEPAIRHAAFAIGAATLGSDSRRQRTDGSGLFLKDALQHYGKAIHIIRSSAASKRSIPRALLSCILFVTFEAIQGNHLAALTHINYGCSMLDQVMKQGVSGECPPKLIDEVISGFQRFTSSSWTMNGYHPTETETWVPWCCRGRRSRYAVDELPRSFATLPEAHRWWEAIQHFIIYQTQMHSALHFEDLRTPTNLTKIPKHQVKRYMGILDQWHIRFQALLSPSKSPFEKAPDERRRLQVLNLQLLHKSLVISVKSSQYTNTNVLVNSTEEFRKILALSRMVLEGQSNMDQTREVFTMETSPSWAILSASIYCVDADVRTDAHHLLRDFPRRDGIWDTRLFAAISKTSQDLRAENDWSVDEHFGAVLLNKEVVIYKDEVCRRKYELADGQWRIIEEQRIPVSPR</sequence>
<keyword evidence="2" id="KW-0862">Zinc</keyword>
<dbReference type="GeneID" id="85462537"/>
<name>A0AAJ0EX88_9PEZI</name>
<keyword evidence="3" id="KW-0805">Transcription regulation</keyword>
<gene>
    <name evidence="8" type="ORF">BDP55DRAFT_704579</name>
</gene>
<dbReference type="RefSeq" id="XP_060428998.1">
    <property type="nucleotide sequence ID" value="XM_060578011.1"/>
</dbReference>
<dbReference type="CDD" id="cd00067">
    <property type="entry name" value="GAL4"/>
    <property type="match status" value="1"/>
</dbReference>
<dbReference type="Proteomes" id="UP001224890">
    <property type="component" value="Unassembled WGS sequence"/>
</dbReference>
<accession>A0AAJ0EX88</accession>
<evidence type="ECO:0000256" key="1">
    <source>
        <dbReference type="ARBA" id="ARBA00022723"/>
    </source>
</evidence>
<dbReference type="GO" id="GO:0008270">
    <property type="term" value="F:zinc ion binding"/>
    <property type="evidence" value="ECO:0007669"/>
    <property type="project" value="InterPro"/>
</dbReference>
<evidence type="ECO:0000259" key="7">
    <source>
        <dbReference type="PROSITE" id="PS50048"/>
    </source>
</evidence>
<organism evidence="8 9">
    <name type="scientific">Colletotrichum godetiae</name>
    <dbReference type="NCBI Taxonomy" id="1209918"/>
    <lineage>
        <taxon>Eukaryota</taxon>
        <taxon>Fungi</taxon>
        <taxon>Dikarya</taxon>
        <taxon>Ascomycota</taxon>
        <taxon>Pezizomycotina</taxon>
        <taxon>Sordariomycetes</taxon>
        <taxon>Hypocreomycetidae</taxon>
        <taxon>Glomerellales</taxon>
        <taxon>Glomerellaceae</taxon>
        <taxon>Colletotrichum</taxon>
        <taxon>Colletotrichum acutatum species complex</taxon>
    </lineage>
</organism>
<evidence type="ECO:0000313" key="8">
    <source>
        <dbReference type="EMBL" id="KAK1674995.1"/>
    </source>
</evidence>
<dbReference type="SUPFAM" id="SSF57701">
    <property type="entry name" value="Zn2/Cys6 DNA-binding domain"/>
    <property type="match status" value="1"/>
</dbReference>
<evidence type="ECO:0000256" key="4">
    <source>
        <dbReference type="ARBA" id="ARBA00023125"/>
    </source>
</evidence>